<organism evidence="8 9">
    <name type="scientific">Thiomicrorhabdus lithotrophica</name>
    <dbReference type="NCBI Taxonomy" id="2949997"/>
    <lineage>
        <taxon>Bacteria</taxon>
        <taxon>Pseudomonadati</taxon>
        <taxon>Pseudomonadota</taxon>
        <taxon>Gammaproteobacteria</taxon>
        <taxon>Thiotrichales</taxon>
        <taxon>Piscirickettsiaceae</taxon>
        <taxon>Thiomicrorhabdus</taxon>
    </lineage>
</organism>
<dbReference type="RefSeq" id="WP_275594793.1">
    <property type="nucleotide sequence ID" value="NZ_CP102381.1"/>
</dbReference>
<dbReference type="InterPro" id="IPR050330">
    <property type="entry name" value="Bact_OuterMem_StrucFunc"/>
</dbReference>
<feature type="region of interest" description="Disordered" evidence="5">
    <location>
        <begin position="244"/>
        <end position="266"/>
    </location>
</feature>
<evidence type="ECO:0000256" key="2">
    <source>
        <dbReference type="ARBA" id="ARBA00023136"/>
    </source>
</evidence>
<dbReference type="Pfam" id="PF00691">
    <property type="entry name" value="OmpA"/>
    <property type="match status" value="1"/>
</dbReference>
<evidence type="ECO:0000256" key="1">
    <source>
        <dbReference type="ARBA" id="ARBA00004442"/>
    </source>
</evidence>
<feature type="signal peptide" evidence="6">
    <location>
        <begin position="1"/>
        <end position="22"/>
    </location>
</feature>
<keyword evidence="9" id="KW-1185">Reference proteome</keyword>
<dbReference type="Proteomes" id="UP001222275">
    <property type="component" value="Chromosome"/>
</dbReference>
<dbReference type="PRINTS" id="PR01021">
    <property type="entry name" value="OMPADOMAIN"/>
</dbReference>
<reference evidence="8 9" key="1">
    <citation type="submission" date="2022-06" db="EMBL/GenBank/DDBJ databases">
        <title>Thiomicrohabdus sp. nov, an obligately chemolithoautotrophic, sulfur-oxidizing bacterium isolated from beach of Guanyin Mountain. Amoy.</title>
        <authorList>
            <person name="Zhu H."/>
        </authorList>
    </citation>
    <scope>NUCLEOTIDE SEQUENCE [LARGE SCALE GENOMIC DNA]</scope>
    <source>
        <strain evidence="8 9">XGS-01</strain>
    </source>
</reference>
<dbReference type="PROSITE" id="PS01068">
    <property type="entry name" value="OMPA_1"/>
    <property type="match status" value="1"/>
</dbReference>
<dbReference type="InterPro" id="IPR006665">
    <property type="entry name" value="OmpA-like"/>
</dbReference>
<keyword evidence="6" id="KW-0732">Signal</keyword>
<feature type="compositionally biased region" description="Polar residues" evidence="5">
    <location>
        <begin position="244"/>
        <end position="257"/>
    </location>
</feature>
<sequence length="275" mass="30020">MKTRLLPIAAFISVSALAPVQAAESQAYVTDSYGEIVRDNYGSCVRSTKWTADTSIASCEKSTSKANVTKTTTNKAIKSESAKEILPAVKEDIKGDKNAAYVIDANGMTVRDNYGYCVRSINWTKEIAIPKCEGWAEPKPVVKAKPVIVEKPKPVVVAPVVKDDAPATFRGFFDTNKAELKEAAFAPLNNYVDYLNRNTDKQVNVVGHTDSTGSAAYNQKLSEKRAEAVKSYLTAKDIQPNRITTQGAGESQPIASNKTKEGRAQNRRVEIEILK</sequence>
<gene>
    <name evidence="8" type="ORF">NR989_11035</name>
</gene>
<evidence type="ECO:0000313" key="8">
    <source>
        <dbReference type="EMBL" id="WEJ62535.1"/>
    </source>
</evidence>
<dbReference type="SUPFAM" id="SSF103088">
    <property type="entry name" value="OmpA-like"/>
    <property type="match status" value="1"/>
</dbReference>
<dbReference type="PROSITE" id="PS51123">
    <property type="entry name" value="OMPA_2"/>
    <property type="match status" value="1"/>
</dbReference>
<dbReference type="PRINTS" id="PR01023">
    <property type="entry name" value="NAFLGMOTY"/>
</dbReference>
<protein>
    <submittedName>
        <fullName evidence="8">OmpA family protein</fullName>
    </submittedName>
</protein>
<name>A0ABY8CCY1_9GAMM</name>
<keyword evidence="2 4" id="KW-0472">Membrane</keyword>
<dbReference type="InterPro" id="IPR006690">
    <property type="entry name" value="OMPA-like_CS"/>
</dbReference>
<dbReference type="CDD" id="cd07185">
    <property type="entry name" value="OmpA_C-like"/>
    <property type="match status" value="1"/>
</dbReference>
<dbReference type="Gene3D" id="3.30.1330.60">
    <property type="entry name" value="OmpA-like domain"/>
    <property type="match status" value="1"/>
</dbReference>
<feature type="domain" description="OmpA-like" evidence="7">
    <location>
        <begin position="160"/>
        <end position="275"/>
    </location>
</feature>
<dbReference type="InterPro" id="IPR006664">
    <property type="entry name" value="OMP_bac"/>
</dbReference>
<dbReference type="EMBL" id="CP102381">
    <property type="protein sequence ID" value="WEJ62535.1"/>
    <property type="molecule type" value="Genomic_DNA"/>
</dbReference>
<comment type="subcellular location">
    <subcellularLocation>
        <location evidence="1">Cell outer membrane</location>
    </subcellularLocation>
</comment>
<dbReference type="PANTHER" id="PTHR30329:SF21">
    <property type="entry name" value="LIPOPROTEIN YIAD-RELATED"/>
    <property type="match status" value="1"/>
</dbReference>
<evidence type="ECO:0000313" key="9">
    <source>
        <dbReference type="Proteomes" id="UP001222275"/>
    </source>
</evidence>
<evidence type="ECO:0000256" key="4">
    <source>
        <dbReference type="PROSITE-ProRule" id="PRU00473"/>
    </source>
</evidence>
<accession>A0ABY8CCY1</accession>
<evidence type="ECO:0000256" key="3">
    <source>
        <dbReference type="ARBA" id="ARBA00023237"/>
    </source>
</evidence>
<dbReference type="PANTHER" id="PTHR30329">
    <property type="entry name" value="STATOR ELEMENT OF FLAGELLAR MOTOR COMPLEX"/>
    <property type="match status" value="1"/>
</dbReference>
<evidence type="ECO:0000256" key="5">
    <source>
        <dbReference type="SAM" id="MobiDB-lite"/>
    </source>
</evidence>
<keyword evidence="3" id="KW-0998">Cell outer membrane</keyword>
<evidence type="ECO:0000259" key="7">
    <source>
        <dbReference type="PROSITE" id="PS51123"/>
    </source>
</evidence>
<evidence type="ECO:0000256" key="6">
    <source>
        <dbReference type="SAM" id="SignalP"/>
    </source>
</evidence>
<dbReference type="InterPro" id="IPR036737">
    <property type="entry name" value="OmpA-like_sf"/>
</dbReference>
<feature type="chain" id="PRO_5045976379" evidence="6">
    <location>
        <begin position="23"/>
        <end position="275"/>
    </location>
</feature>
<proteinExistence type="predicted"/>